<dbReference type="PANTHER" id="PTHR43619">
    <property type="entry name" value="S-ADENOSYL-L-METHIONINE-DEPENDENT METHYLTRANSFERASE YKTD-RELATED"/>
    <property type="match status" value="1"/>
</dbReference>
<dbReference type="AlphaFoldDB" id="A0A7K0JK65"/>
<dbReference type="EMBL" id="VULU01000051">
    <property type="protein sequence ID" value="MSS50405.1"/>
    <property type="molecule type" value="Genomic_DNA"/>
</dbReference>
<dbReference type="InterPro" id="IPR029063">
    <property type="entry name" value="SAM-dependent_MTases_sf"/>
</dbReference>
<accession>A0A7K0JK65</accession>
<dbReference type="Gene3D" id="3.40.50.150">
    <property type="entry name" value="Vaccinia Virus protein VP39"/>
    <property type="match status" value="1"/>
</dbReference>
<dbReference type="SUPFAM" id="SSF53335">
    <property type="entry name" value="S-adenosyl-L-methionine-dependent methyltransferases"/>
    <property type="match status" value="1"/>
</dbReference>
<keyword evidence="3" id="KW-0812">Transmembrane</keyword>
<keyword evidence="1 4" id="KW-0489">Methyltransferase</keyword>
<dbReference type="PIRSF" id="PIRSF028177">
    <property type="entry name" value="Polyketide_synth_Omtfrase_TcmP"/>
    <property type="match status" value="1"/>
</dbReference>
<feature type="transmembrane region" description="Helical" evidence="3">
    <location>
        <begin position="248"/>
        <end position="269"/>
    </location>
</feature>
<keyword evidence="3" id="KW-0472">Membrane</keyword>
<dbReference type="Proteomes" id="UP000460950">
    <property type="component" value="Unassembled WGS sequence"/>
</dbReference>
<dbReference type="GO" id="GO:0008168">
    <property type="term" value="F:methyltransferase activity"/>
    <property type="evidence" value="ECO:0007669"/>
    <property type="project" value="UniProtKB-KW"/>
</dbReference>
<reference evidence="4 5" key="1">
    <citation type="submission" date="2019-09" db="EMBL/GenBank/DDBJ databases">
        <title>In-depth cultivation of the pig gut microbiome towards novel bacterial diversity and tailored functional studies.</title>
        <authorList>
            <person name="Wylensek D."/>
            <person name="Hitch T.C.A."/>
            <person name="Clavel T."/>
        </authorList>
    </citation>
    <scope>NUCLEOTIDE SEQUENCE [LARGE SCALE GENOMIC DNA]</scope>
    <source>
        <strain evidence="4 5">WCA-389-WT-3C</strain>
    </source>
</reference>
<evidence type="ECO:0000313" key="5">
    <source>
        <dbReference type="Proteomes" id="UP000460950"/>
    </source>
</evidence>
<evidence type="ECO:0000256" key="3">
    <source>
        <dbReference type="SAM" id="Phobius"/>
    </source>
</evidence>
<dbReference type="Pfam" id="PF04072">
    <property type="entry name" value="LCM"/>
    <property type="match status" value="1"/>
</dbReference>
<name>A0A7K0JK65_PHOVU</name>
<sequence length="272" mass="31930">MKQKHEFKNVVAETLLIPLYMRAKESKRRDAILKDLMAEQLVESIDYNYAVLEGAKLSEIGCVVRGWYFDNAVRSFVKTHINPVVVNVGCGLDTRAKRIGIYDNTVFYELDLPEVIELRRKLMPEANNEHYIAASLLDTDWMDELKVLHPNSEFIFIVEGVLMYFYEKQVRTFLRNVSGRFEGGELWFDVCGTMMSRHGVRPDSLREHKVQVRFGLDDGHVIEKWIPELQLIEQANYMKFFRSRWGFFFGYVLGRIPWLCFKFSSMLGYRIV</sequence>
<evidence type="ECO:0000313" key="4">
    <source>
        <dbReference type="EMBL" id="MSS50405.1"/>
    </source>
</evidence>
<organism evidence="4 5">
    <name type="scientific">Phocaeicola vulgatus</name>
    <name type="common">Bacteroides vulgatus</name>
    <dbReference type="NCBI Taxonomy" id="821"/>
    <lineage>
        <taxon>Bacteria</taxon>
        <taxon>Pseudomonadati</taxon>
        <taxon>Bacteroidota</taxon>
        <taxon>Bacteroidia</taxon>
        <taxon>Bacteroidales</taxon>
        <taxon>Bacteroidaceae</taxon>
        <taxon>Phocaeicola</taxon>
    </lineage>
</organism>
<dbReference type="RefSeq" id="WP_154577704.1">
    <property type="nucleotide sequence ID" value="NZ_VULU01000051.1"/>
</dbReference>
<keyword evidence="3" id="KW-1133">Transmembrane helix</keyword>
<dbReference type="PANTHER" id="PTHR43619:SF2">
    <property type="entry name" value="S-ADENOSYL-L-METHIONINE-DEPENDENT METHYLTRANSFERASES SUPERFAMILY PROTEIN"/>
    <property type="match status" value="1"/>
</dbReference>
<proteinExistence type="predicted"/>
<keyword evidence="2 4" id="KW-0808">Transferase</keyword>
<comment type="caution">
    <text evidence="4">The sequence shown here is derived from an EMBL/GenBank/DDBJ whole genome shotgun (WGS) entry which is preliminary data.</text>
</comment>
<dbReference type="GO" id="GO:0032259">
    <property type="term" value="P:methylation"/>
    <property type="evidence" value="ECO:0007669"/>
    <property type="project" value="UniProtKB-KW"/>
</dbReference>
<dbReference type="InterPro" id="IPR016874">
    <property type="entry name" value="TcmP-like"/>
</dbReference>
<dbReference type="InterPro" id="IPR007213">
    <property type="entry name" value="Ppm1/Ppm2/Tcmp"/>
</dbReference>
<evidence type="ECO:0000256" key="1">
    <source>
        <dbReference type="ARBA" id="ARBA00022603"/>
    </source>
</evidence>
<protein>
    <submittedName>
        <fullName evidence="4">Class I SAM-dependent methyltransferase</fullName>
    </submittedName>
</protein>
<gene>
    <name evidence="4" type="ORF">FYJ30_19460</name>
</gene>
<evidence type="ECO:0000256" key="2">
    <source>
        <dbReference type="ARBA" id="ARBA00022679"/>
    </source>
</evidence>